<dbReference type="GO" id="GO:0016651">
    <property type="term" value="F:oxidoreductase activity, acting on NAD(P)H"/>
    <property type="evidence" value="ECO:0007669"/>
    <property type="project" value="UniProtKB-ARBA"/>
</dbReference>
<feature type="domain" description="Flavodoxin-like" evidence="1">
    <location>
        <begin position="10"/>
        <end position="165"/>
    </location>
</feature>
<dbReference type="InterPro" id="IPR008254">
    <property type="entry name" value="Flavodoxin/NO_synth"/>
</dbReference>
<proteinExistence type="predicted"/>
<dbReference type="PANTHER" id="PTHR39201:SF1">
    <property type="entry name" value="FLAVODOXIN-LIKE DOMAIN-CONTAINING PROTEIN"/>
    <property type="match status" value="1"/>
</dbReference>
<gene>
    <name evidence="2" type="ORF">CACET_c28250</name>
</gene>
<dbReference type="GO" id="GO:0010181">
    <property type="term" value="F:FMN binding"/>
    <property type="evidence" value="ECO:0007669"/>
    <property type="project" value="InterPro"/>
</dbReference>
<dbReference type="EMBL" id="CP009687">
    <property type="protein sequence ID" value="AKL96270.1"/>
    <property type="molecule type" value="Genomic_DNA"/>
</dbReference>
<dbReference type="PROSITE" id="PS50902">
    <property type="entry name" value="FLAVODOXIN_LIKE"/>
    <property type="match status" value="1"/>
</dbReference>
<dbReference type="InterPro" id="IPR001226">
    <property type="entry name" value="Flavodoxin_CS"/>
</dbReference>
<dbReference type="Pfam" id="PF12682">
    <property type="entry name" value="Flavodoxin_4"/>
    <property type="match status" value="1"/>
</dbReference>
<dbReference type="RefSeq" id="WP_242846940.1">
    <property type="nucleotide sequence ID" value="NZ_CP009687.1"/>
</dbReference>
<reference evidence="2 3" key="1">
    <citation type="submission" date="2014-10" db="EMBL/GenBank/DDBJ databases">
        <title>Genome sequence of Clostridium aceticum DSM 1496.</title>
        <authorList>
            <person name="Poehlein A."/>
            <person name="Schiel-Bengelsdorf B."/>
            <person name="Gottschalk G."/>
            <person name="Duerre P."/>
            <person name="Daniel R."/>
        </authorList>
    </citation>
    <scope>NUCLEOTIDE SEQUENCE [LARGE SCALE GENOMIC DNA]</scope>
    <source>
        <strain evidence="2 3">DSM 1496</strain>
    </source>
</reference>
<dbReference type="AlphaFoldDB" id="A0A0G3WEI1"/>
<evidence type="ECO:0000313" key="2">
    <source>
        <dbReference type="EMBL" id="AKL96270.1"/>
    </source>
</evidence>
<dbReference type="KEGG" id="cace:CACET_c28250"/>
<keyword evidence="3" id="KW-1185">Reference proteome</keyword>
<dbReference type="SUPFAM" id="SSF52218">
    <property type="entry name" value="Flavoproteins"/>
    <property type="match status" value="1"/>
</dbReference>
<evidence type="ECO:0000313" key="3">
    <source>
        <dbReference type="Proteomes" id="UP000035704"/>
    </source>
</evidence>
<organism evidence="2 3">
    <name type="scientific">Clostridium aceticum</name>
    <dbReference type="NCBI Taxonomy" id="84022"/>
    <lineage>
        <taxon>Bacteria</taxon>
        <taxon>Bacillati</taxon>
        <taxon>Bacillota</taxon>
        <taxon>Clostridia</taxon>
        <taxon>Eubacteriales</taxon>
        <taxon>Clostridiaceae</taxon>
        <taxon>Clostridium</taxon>
    </lineage>
</organism>
<dbReference type="Gene3D" id="3.40.50.360">
    <property type="match status" value="1"/>
</dbReference>
<dbReference type="Proteomes" id="UP000035704">
    <property type="component" value="Chromosome"/>
</dbReference>
<evidence type="ECO:0000259" key="1">
    <source>
        <dbReference type="PROSITE" id="PS50902"/>
    </source>
</evidence>
<dbReference type="PROSITE" id="PS00201">
    <property type="entry name" value="FLAVODOXIN"/>
    <property type="match status" value="1"/>
</dbReference>
<sequence length="168" mass="19295">MDYEVSGLKKLVIYYSFEGNTKLIAETIADTLQADVLQLIPKKEIQSKGFMKYFWGGKQVMMKKKPELYPLDKAPQDYDVIFIGTPVWAWTFAPPIYTLFETTEIADKKVALFSCNRGQNGKTFENMKKELYKSDIIGQIEFFDPLTNNKEENIQKAAAWAESIIKAI</sequence>
<dbReference type="GO" id="GO:0009055">
    <property type="term" value="F:electron transfer activity"/>
    <property type="evidence" value="ECO:0007669"/>
    <property type="project" value="InterPro"/>
</dbReference>
<accession>A0A0G3WEI1</accession>
<dbReference type="STRING" id="84022.CACET_c28250"/>
<dbReference type="PANTHER" id="PTHR39201">
    <property type="entry name" value="EXPORTED PROTEIN-RELATED"/>
    <property type="match status" value="1"/>
</dbReference>
<dbReference type="InterPro" id="IPR029039">
    <property type="entry name" value="Flavoprotein-like_sf"/>
</dbReference>
<dbReference type="PATRIC" id="fig|84022.6.peg.2867"/>
<name>A0A0G3WEI1_9CLOT</name>
<protein>
    <submittedName>
        <fullName evidence="2">Flavodoxin</fullName>
    </submittedName>
</protein>